<keyword evidence="1 4" id="KW-0732">Signal</keyword>
<dbReference type="InterPro" id="IPR050975">
    <property type="entry name" value="Sleep_regulator"/>
</dbReference>
<organism evidence="5 6">
    <name type="scientific">Acanthaster planci</name>
    <name type="common">Crown-of-thorns starfish</name>
    <dbReference type="NCBI Taxonomy" id="133434"/>
    <lineage>
        <taxon>Eukaryota</taxon>
        <taxon>Metazoa</taxon>
        <taxon>Echinodermata</taxon>
        <taxon>Eleutherozoa</taxon>
        <taxon>Asterozoa</taxon>
        <taxon>Asteroidea</taxon>
        <taxon>Valvatacea</taxon>
        <taxon>Valvatida</taxon>
        <taxon>Acanthasteridae</taxon>
        <taxon>Acanthaster</taxon>
    </lineage>
</organism>
<keyword evidence="3" id="KW-0812">Transmembrane</keyword>
<feature type="chain" id="PRO_5034214623" evidence="4">
    <location>
        <begin position="19"/>
        <end position="122"/>
    </location>
</feature>
<dbReference type="PANTHER" id="PTHR33562">
    <property type="entry name" value="ATILLA, ISOFORM B-RELATED-RELATED"/>
    <property type="match status" value="1"/>
</dbReference>
<evidence type="ECO:0000256" key="3">
    <source>
        <dbReference type="SAM" id="Phobius"/>
    </source>
</evidence>
<proteinExistence type="predicted"/>
<keyword evidence="3" id="KW-1133">Transmembrane helix</keyword>
<dbReference type="OMA" id="NIMGREC"/>
<sequence>MKLFEVVLFLSFVGNIMGRECYVCGPGSSCSDPFTGSDSLKQTCSSEKYCFKEKIEFQGTSSVTRSCSDCARDGCVSVEAAGGSGVGCCCSTDYCNGAGSLGVMSTLATAVVGLVAMVIARY</sequence>
<dbReference type="SUPFAM" id="SSF57302">
    <property type="entry name" value="Snake toxin-like"/>
    <property type="match status" value="1"/>
</dbReference>
<evidence type="ECO:0000256" key="4">
    <source>
        <dbReference type="SAM" id="SignalP"/>
    </source>
</evidence>
<dbReference type="Pfam" id="PF17064">
    <property type="entry name" value="QVR"/>
    <property type="match status" value="1"/>
</dbReference>
<dbReference type="GeneID" id="110977084"/>
<feature type="transmembrane region" description="Helical" evidence="3">
    <location>
        <begin position="98"/>
        <end position="120"/>
    </location>
</feature>
<dbReference type="InterPro" id="IPR031424">
    <property type="entry name" value="QVR-like"/>
</dbReference>
<dbReference type="KEGG" id="aplc:110977084"/>
<keyword evidence="5" id="KW-1185">Reference proteome</keyword>
<dbReference type="InterPro" id="IPR045860">
    <property type="entry name" value="Snake_toxin-like_sf"/>
</dbReference>
<gene>
    <name evidence="6" type="primary">LOC110977084</name>
</gene>
<dbReference type="GO" id="GO:0032222">
    <property type="term" value="P:regulation of synaptic transmission, cholinergic"/>
    <property type="evidence" value="ECO:0007669"/>
    <property type="project" value="InterPro"/>
</dbReference>
<dbReference type="PANTHER" id="PTHR33562:SF28">
    <property type="entry name" value="PROTEIN QUIVER"/>
    <property type="match status" value="1"/>
</dbReference>
<dbReference type="AlphaFoldDB" id="A0A8B7Y098"/>
<evidence type="ECO:0000256" key="2">
    <source>
        <dbReference type="ARBA" id="ARBA00023180"/>
    </source>
</evidence>
<dbReference type="GO" id="GO:0030431">
    <property type="term" value="P:sleep"/>
    <property type="evidence" value="ECO:0007669"/>
    <property type="project" value="InterPro"/>
</dbReference>
<keyword evidence="2" id="KW-0325">Glycoprotein</keyword>
<dbReference type="RefSeq" id="XP_022086583.1">
    <property type="nucleotide sequence ID" value="XM_022230891.1"/>
</dbReference>
<reference evidence="6" key="1">
    <citation type="submission" date="2025-08" db="UniProtKB">
        <authorList>
            <consortium name="RefSeq"/>
        </authorList>
    </citation>
    <scope>IDENTIFICATION</scope>
</reference>
<evidence type="ECO:0000313" key="6">
    <source>
        <dbReference type="RefSeq" id="XP_022086583.1"/>
    </source>
</evidence>
<dbReference type="Proteomes" id="UP000694845">
    <property type="component" value="Unplaced"/>
</dbReference>
<protein>
    <submittedName>
        <fullName evidence="6">Uncharacterized protein LOC110977084</fullName>
    </submittedName>
</protein>
<evidence type="ECO:0000313" key="5">
    <source>
        <dbReference type="Proteomes" id="UP000694845"/>
    </source>
</evidence>
<evidence type="ECO:0000256" key="1">
    <source>
        <dbReference type="ARBA" id="ARBA00022729"/>
    </source>
</evidence>
<keyword evidence="3" id="KW-0472">Membrane</keyword>
<feature type="signal peptide" evidence="4">
    <location>
        <begin position="1"/>
        <end position="18"/>
    </location>
</feature>
<accession>A0A8B7Y098</accession>
<name>A0A8B7Y098_ACAPL</name>